<sequence length="930" mass="101948">MPGCFGWWPPKGPPKTKRVEELATPSTAMYAIEGGKALAEALQNVSDLIPLPFLSSFVSVGLKVLEACQEATAIEENVKNLQQRVYDMMLVVVNNSTVPVNEKTSAELRRRIWELRSLLAEILADLAKIKEQRRWLLVFFRDLNKARVDTCVVRLTIALEEFQLASQLRIEASQLRVEDLLSKIKAEHASLLPQLDRIEDAVKQFSQPHKAASRREDMRLLPPIFHGRDALVQKIALLLAAQGTSRVCITGAGGMGKTSVAVAVTESTIINNIFPKEYIFWVPCITAKSSDLLRRILYTQLRITAETYDSLDPLIAELDASKQPRLLLLDNFETPWLSGPDPLEVGHILRRLAALPHIALLLTMTSGVTPEGIKWEHVPLPALEPAAARDVFKNTYRDATGGLELAATETQLDNVLESIGHMPLAITLMATCGGHLGASPDDLLVDWRKAGTEMLSGGGKGRLSMDDTIGLSMERGVNSDPNAHRLLAVLSMLPAGTTGENLLKWWAPTIHTSTHAAVETLRTAALIEQDHGPFLASRIFVRPTIQSYMAHQDRISGPVRDQVHHACYEFIMRHRSIPDDNRFKSNLDALASEETNIQGLLMEIPVDAPRPNAVDALIAFSVYQSWTKPSVVVASHALEVARAVYRNPHVTDRDAAARCVAAAHQSLGRSLFILDRYDEARTHFEEAAARYRDLPGGPDPHRVGEASMQLVRTWTYIGTADLHSLVTEAHANLASDPNDRYHVARGLLGSGLSAAKEIFETLQNDCPASTAECLYYMARTHTFHADAHATATALPIAQAALAKAEQSGETGLIGHAAGLVARCLVVLGSYEEAEKATERSLEASQALGSPLRIARGLELLAYSCAGRFDLPGSRVAYQGARGQFTKIRETLLGREGVERCSSNLALTEGLTVMELDQSVFSRLEKPSAIY</sequence>
<dbReference type="CDD" id="cd21037">
    <property type="entry name" value="MLKL_NTD"/>
    <property type="match status" value="1"/>
</dbReference>
<dbReference type="OrthoDB" id="3052556at2759"/>
<evidence type="ECO:0000313" key="2">
    <source>
        <dbReference type="Proteomes" id="UP000623467"/>
    </source>
</evidence>
<evidence type="ECO:0008006" key="3">
    <source>
        <dbReference type="Google" id="ProtNLM"/>
    </source>
</evidence>
<name>A0A8H7DI64_9AGAR</name>
<dbReference type="InterPro" id="IPR027417">
    <property type="entry name" value="P-loop_NTPase"/>
</dbReference>
<dbReference type="EMBL" id="JACAZH010000003">
    <property type="protein sequence ID" value="KAF7373168.1"/>
    <property type="molecule type" value="Genomic_DNA"/>
</dbReference>
<keyword evidence="2" id="KW-1185">Reference proteome</keyword>
<dbReference type="Gene3D" id="1.20.930.20">
    <property type="entry name" value="Adaptor protein Cbl, N-terminal domain"/>
    <property type="match status" value="1"/>
</dbReference>
<reference evidence="1" key="1">
    <citation type="submission" date="2020-05" db="EMBL/GenBank/DDBJ databases">
        <title>Mycena genomes resolve the evolution of fungal bioluminescence.</title>
        <authorList>
            <person name="Tsai I.J."/>
        </authorList>
    </citation>
    <scope>NUCLEOTIDE SEQUENCE</scope>
    <source>
        <strain evidence="1">160909Yilan</strain>
    </source>
</reference>
<accession>A0A8H7DI64</accession>
<dbReference type="InterPro" id="IPR059179">
    <property type="entry name" value="MLKL-like_MCAfunc"/>
</dbReference>
<dbReference type="SUPFAM" id="SSF48452">
    <property type="entry name" value="TPR-like"/>
    <property type="match status" value="1"/>
</dbReference>
<comment type="caution">
    <text evidence="1">The sequence shown here is derived from an EMBL/GenBank/DDBJ whole genome shotgun (WGS) entry which is preliminary data.</text>
</comment>
<dbReference type="SMART" id="SM00028">
    <property type="entry name" value="TPR"/>
    <property type="match status" value="2"/>
</dbReference>
<dbReference type="AlphaFoldDB" id="A0A8H7DI64"/>
<dbReference type="InterPro" id="IPR011990">
    <property type="entry name" value="TPR-like_helical_dom_sf"/>
</dbReference>
<organism evidence="1 2">
    <name type="scientific">Mycena sanguinolenta</name>
    <dbReference type="NCBI Taxonomy" id="230812"/>
    <lineage>
        <taxon>Eukaryota</taxon>
        <taxon>Fungi</taxon>
        <taxon>Dikarya</taxon>
        <taxon>Basidiomycota</taxon>
        <taxon>Agaricomycotina</taxon>
        <taxon>Agaricomycetes</taxon>
        <taxon>Agaricomycetidae</taxon>
        <taxon>Agaricales</taxon>
        <taxon>Marasmiineae</taxon>
        <taxon>Mycenaceae</taxon>
        <taxon>Mycena</taxon>
    </lineage>
</organism>
<dbReference type="GO" id="GO:0007166">
    <property type="term" value="P:cell surface receptor signaling pathway"/>
    <property type="evidence" value="ECO:0007669"/>
    <property type="project" value="InterPro"/>
</dbReference>
<dbReference type="Gene3D" id="3.40.50.300">
    <property type="entry name" value="P-loop containing nucleotide triphosphate hydrolases"/>
    <property type="match status" value="1"/>
</dbReference>
<proteinExistence type="predicted"/>
<dbReference type="InterPro" id="IPR036537">
    <property type="entry name" value="Adaptor_Cbl_N_dom_sf"/>
</dbReference>
<dbReference type="Gene3D" id="1.25.40.10">
    <property type="entry name" value="Tetratricopeptide repeat domain"/>
    <property type="match status" value="1"/>
</dbReference>
<gene>
    <name evidence="1" type="ORF">MSAN_00525000</name>
</gene>
<dbReference type="SUPFAM" id="SSF52540">
    <property type="entry name" value="P-loop containing nucleoside triphosphate hydrolases"/>
    <property type="match status" value="1"/>
</dbReference>
<dbReference type="Proteomes" id="UP000623467">
    <property type="component" value="Unassembled WGS sequence"/>
</dbReference>
<protein>
    <recommendedName>
        <fullName evidence="3">NB-ARC domain-containing protein</fullName>
    </recommendedName>
</protein>
<dbReference type="PANTHER" id="PTHR47691">
    <property type="entry name" value="REGULATOR-RELATED"/>
    <property type="match status" value="1"/>
</dbReference>
<dbReference type="PANTHER" id="PTHR47691:SF3">
    <property type="entry name" value="HTH-TYPE TRANSCRIPTIONAL REGULATOR RV0890C-RELATED"/>
    <property type="match status" value="1"/>
</dbReference>
<evidence type="ECO:0000313" key="1">
    <source>
        <dbReference type="EMBL" id="KAF7373168.1"/>
    </source>
</evidence>
<dbReference type="InterPro" id="IPR019734">
    <property type="entry name" value="TPR_rpt"/>
</dbReference>